<evidence type="ECO:0000256" key="1">
    <source>
        <dbReference type="ARBA" id="ARBA00000085"/>
    </source>
</evidence>
<dbReference type="PROSITE" id="PS50109">
    <property type="entry name" value="HIS_KIN"/>
    <property type="match status" value="1"/>
</dbReference>
<dbReference type="InterPro" id="IPR050736">
    <property type="entry name" value="Sensor_HK_Regulatory"/>
</dbReference>
<reference evidence="8" key="1">
    <citation type="submission" date="2015-09" db="EMBL/GenBank/DDBJ databases">
        <authorList>
            <person name="Wibberg D."/>
        </authorList>
    </citation>
    <scope>NUCLEOTIDE SEQUENCE [LARGE SCALE GENOMIC DNA]</scope>
    <source>
        <strain evidence="8">SD1D</strain>
    </source>
</reference>
<dbReference type="InterPro" id="IPR036890">
    <property type="entry name" value="HATPase_C_sf"/>
</dbReference>
<dbReference type="RefSeq" id="WP_058259047.1">
    <property type="nucleotide sequence ID" value="NZ_DUPS01000059.1"/>
</dbReference>
<protein>
    <recommendedName>
        <fullName evidence="2">histidine kinase</fullName>
        <ecNumber evidence="2">2.7.13.3</ecNumber>
    </recommendedName>
</protein>
<dbReference type="SMART" id="SM00387">
    <property type="entry name" value="HATPase_c"/>
    <property type="match status" value="1"/>
</dbReference>
<accession>A0A0K8J8M3</accession>
<dbReference type="KEGG" id="hsd:SD1D_2322"/>
<organism evidence="7 8">
    <name type="scientific">Herbinix luporum</name>
    <dbReference type="NCBI Taxonomy" id="1679721"/>
    <lineage>
        <taxon>Bacteria</taxon>
        <taxon>Bacillati</taxon>
        <taxon>Bacillota</taxon>
        <taxon>Clostridia</taxon>
        <taxon>Lachnospirales</taxon>
        <taxon>Lachnospiraceae</taxon>
        <taxon>Herbinix</taxon>
    </lineage>
</organism>
<evidence type="ECO:0000256" key="2">
    <source>
        <dbReference type="ARBA" id="ARBA00012438"/>
    </source>
</evidence>
<dbReference type="InterPro" id="IPR004358">
    <property type="entry name" value="Sig_transdc_His_kin-like_C"/>
</dbReference>
<evidence type="ECO:0000256" key="5">
    <source>
        <dbReference type="ARBA" id="ARBA00023012"/>
    </source>
</evidence>
<evidence type="ECO:0000313" key="8">
    <source>
        <dbReference type="Proteomes" id="UP000196053"/>
    </source>
</evidence>
<dbReference type="Gene3D" id="3.30.565.10">
    <property type="entry name" value="Histidine kinase-like ATPase, C-terminal domain"/>
    <property type="match status" value="1"/>
</dbReference>
<dbReference type="GO" id="GO:0000160">
    <property type="term" value="P:phosphorelay signal transduction system"/>
    <property type="evidence" value="ECO:0007669"/>
    <property type="project" value="UniProtKB-KW"/>
</dbReference>
<keyword evidence="3" id="KW-0808">Transferase</keyword>
<dbReference type="EMBL" id="LN879430">
    <property type="protein sequence ID" value="CUH93834.1"/>
    <property type="molecule type" value="Genomic_DNA"/>
</dbReference>
<feature type="domain" description="Histidine kinase" evidence="6">
    <location>
        <begin position="1"/>
        <end position="107"/>
    </location>
</feature>
<dbReference type="PANTHER" id="PTHR43711">
    <property type="entry name" value="TWO-COMPONENT HISTIDINE KINASE"/>
    <property type="match status" value="1"/>
</dbReference>
<evidence type="ECO:0000259" key="6">
    <source>
        <dbReference type="PROSITE" id="PS50109"/>
    </source>
</evidence>
<gene>
    <name evidence="7" type="ORF">SD1D_2322</name>
</gene>
<keyword evidence="5" id="KW-0902">Two-component regulatory system</keyword>
<evidence type="ECO:0000256" key="4">
    <source>
        <dbReference type="ARBA" id="ARBA00022777"/>
    </source>
</evidence>
<comment type="catalytic activity">
    <reaction evidence="1">
        <text>ATP + protein L-histidine = ADP + protein N-phospho-L-histidine.</text>
        <dbReference type="EC" id="2.7.13.3"/>
    </reaction>
</comment>
<keyword evidence="8" id="KW-1185">Reference proteome</keyword>
<dbReference type="OrthoDB" id="9797586at2"/>
<dbReference type="Pfam" id="PF02518">
    <property type="entry name" value="HATPase_c"/>
    <property type="match status" value="1"/>
</dbReference>
<dbReference type="GO" id="GO:0004673">
    <property type="term" value="F:protein histidine kinase activity"/>
    <property type="evidence" value="ECO:0007669"/>
    <property type="project" value="UniProtKB-EC"/>
</dbReference>
<dbReference type="PRINTS" id="PR00344">
    <property type="entry name" value="BCTRLSENSOR"/>
</dbReference>
<evidence type="ECO:0000313" key="7">
    <source>
        <dbReference type="EMBL" id="CUH93834.1"/>
    </source>
</evidence>
<dbReference type="PANTHER" id="PTHR43711:SF1">
    <property type="entry name" value="HISTIDINE KINASE 1"/>
    <property type="match status" value="1"/>
</dbReference>
<name>A0A0K8J8M3_9FIRM</name>
<keyword evidence="4" id="KW-0418">Kinase</keyword>
<proteinExistence type="predicted"/>
<dbReference type="EC" id="2.7.13.3" evidence="2"/>
<evidence type="ECO:0000256" key="3">
    <source>
        <dbReference type="ARBA" id="ARBA00022679"/>
    </source>
</evidence>
<sequence>MLTEISLNILDIVNNSISAGADFIVIEVRIHINKDILAIKIRDNGCGMSKQDLSKVEDPFFTTRSTRKVGLGIPFLKQAAQLTGGSFYMDSTPGRGTLVDVSFGLSHIDRMPLGDICSTIYTLILTNQNIDFLYIYECEGIEYELDTRKLREILGDIPFDTAEVAKFIRDYLDQNHKEVSKGQFF</sequence>
<dbReference type="Proteomes" id="UP000196053">
    <property type="component" value="Chromosome I"/>
</dbReference>
<dbReference type="InterPro" id="IPR003594">
    <property type="entry name" value="HATPase_dom"/>
</dbReference>
<dbReference type="SUPFAM" id="SSF55874">
    <property type="entry name" value="ATPase domain of HSP90 chaperone/DNA topoisomerase II/histidine kinase"/>
    <property type="match status" value="1"/>
</dbReference>
<dbReference type="InterPro" id="IPR005467">
    <property type="entry name" value="His_kinase_dom"/>
</dbReference>
<dbReference type="AlphaFoldDB" id="A0A0K8J8M3"/>